<dbReference type="SUPFAM" id="SSF52922">
    <property type="entry name" value="TK C-terminal domain-like"/>
    <property type="match status" value="1"/>
</dbReference>
<dbReference type="SUPFAM" id="SSF52518">
    <property type="entry name" value="Thiamin diphosphate-binding fold (THDP-binding)"/>
    <property type="match status" value="1"/>
</dbReference>
<dbReference type="EMBL" id="JBHSQH010000001">
    <property type="protein sequence ID" value="MFC5971617.1"/>
    <property type="molecule type" value="Genomic_DNA"/>
</dbReference>
<keyword evidence="3" id="KW-0786">Thiamine pyrophosphate</keyword>
<evidence type="ECO:0000313" key="6">
    <source>
        <dbReference type="Proteomes" id="UP001596099"/>
    </source>
</evidence>
<reference evidence="5 6" key="1">
    <citation type="journal article" date="2019" name="Int. J. Syst. Evol. Microbiol.">
        <title>The Global Catalogue of Microorganisms (GCM) 10K type strain sequencing project: providing services to taxonomists for standard genome sequencing and annotation.</title>
        <authorList>
            <consortium name="The Broad Institute Genomics Platform"/>
            <consortium name="The Broad Institute Genome Sequencing Center for Infectious Disease"/>
            <person name="Wu L."/>
            <person name="Ma J."/>
        </authorList>
    </citation>
    <scope>NUCLEOTIDE SEQUENCE [LARGE SCALE GENOMIC DNA]</scope>
    <source>
        <strain evidence="5 6">CGMCC 1.12543</strain>
    </source>
</reference>
<evidence type="ECO:0000256" key="2">
    <source>
        <dbReference type="ARBA" id="ARBA00023002"/>
    </source>
</evidence>
<keyword evidence="2 5" id="KW-0560">Oxidoreductase</keyword>
<dbReference type="FunFam" id="3.40.50.970:FF:000001">
    <property type="entry name" value="Pyruvate dehydrogenase E1 beta subunit"/>
    <property type="match status" value="1"/>
</dbReference>
<dbReference type="SMART" id="SM00861">
    <property type="entry name" value="Transket_pyr"/>
    <property type="match status" value="1"/>
</dbReference>
<dbReference type="RefSeq" id="WP_247414507.1">
    <property type="nucleotide sequence ID" value="NZ_JALLGW010000001.1"/>
</dbReference>
<sequence length="336" mass="36094">MSTETTTGEAVSETETMTIREAIRQALREELSRDEDTFVMGEDVGEFGGVLSVTGDLVEEFGETRVRDTPISEAGFMGAAVGAAATGSRPIVEIMFSDFLGVCAEQILNQMAKNRYMFGGKTEMPLTVRTTEGAGMGAASQHSGTIHTWFAHLPGVMAVTPGTARGAKGLLKSAIRSDDPVFFFENKEIYEEEGEVPTDDDYTVPLGQASVEREGSDVTVVATQRMVGESLGLAEELAGETSVEVIDLQSLYPMDTDTLLESVEKTGRLVVADESPLSYGTHAEVVARVQERGFFSLDAPIQRVGVPDTHIPFSPVLESEVMPDADGVRAAIERVV</sequence>
<dbReference type="GO" id="GO:0016491">
    <property type="term" value="F:oxidoreductase activity"/>
    <property type="evidence" value="ECO:0007669"/>
    <property type="project" value="UniProtKB-KW"/>
</dbReference>
<comment type="cofactor">
    <cofactor evidence="1">
        <name>thiamine diphosphate</name>
        <dbReference type="ChEBI" id="CHEBI:58937"/>
    </cofactor>
</comment>
<dbReference type="InterPro" id="IPR009014">
    <property type="entry name" value="Transketo_C/PFOR_II"/>
</dbReference>
<evidence type="ECO:0000313" key="5">
    <source>
        <dbReference type="EMBL" id="MFC5971617.1"/>
    </source>
</evidence>
<organism evidence="5 6">
    <name type="scientific">Halomarina salina</name>
    <dbReference type="NCBI Taxonomy" id="1872699"/>
    <lineage>
        <taxon>Archaea</taxon>
        <taxon>Methanobacteriati</taxon>
        <taxon>Methanobacteriota</taxon>
        <taxon>Stenosarchaea group</taxon>
        <taxon>Halobacteria</taxon>
        <taxon>Halobacteriales</taxon>
        <taxon>Natronomonadaceae</taxon>
        <taxon>Halomarina</taxon>
    </lineage>
</organism>
<dbReference type="AlphaFoldDB" id="A0ABD5RLU5"/>
<dbReference type="Gene3D" id="3.40.50.970">
    <property type="match status" value="1"/>
</dbReference>
<dbReference type="Gene3D" id="3.40.50.920">
    <property type="match status" value="1"/>
</dbReference>
<gene>
    <name evidence="5" type="ORF">ACFPYI_09765</name>
</gene>
<dbReference type="GO" id="GO:0044272">
    <property type="term" value="P:sulfur compound biosynthetic process"/>
    <property type="evidence" value="ECO:0007669"/>
    <property type="project" value="UniProtKB-ARBA"/>
</dbReference>
<dbReference type="Proteomes" id="UP001596099">
    <property type="component" value="Unassembled WGS sequence"/>
</dbReference>
<dbReference type="InterPro" id="IPR029061">
    <property type="entry name" value="THDP-binding"/>
</dbReference>
<evidence type="ECO:0000259" key="4">
    <source>
        <dbReference type="SMART" id="SM00861"/>
    </source>
</evidence>
<dbReference type="CDD" id="cd07036">
    <property type="entry name" value="TPP_PYR_E1-PDHc-beta_like"/>
    <property type="match status" value="1"/>
</dbReference>
<evidence type="ECO:0000256" key="1">
    <source>
        <dbReference type="ARBA" id="ARBA00001964"/>
    </source>
</evidence>
<comment type="caution">
    <text evidence="5">The sequence shown here is derived from an EMBL/GenBank/DDBJ whole genome shotgun (WGS) entry which is preliminary data.</text>
</comment>
<dbReference type="PANTHER" id="PTHR43257">
    <property type="entry name" value="PYRUVATE DEHYDROGENASE E1 COMPONENT BETA SUBUNIT"/>
    <property type="match status" value="1"/>
</dbReference>
<dbReference type="InterPro" id="IPR033248">
    <property type="entry name" value="Transketolase_C"/>
</dbReference>
<dbReference type="Pfam" id="PF02780">
    <property type="entry name" value="Transketolase_C"/>
    <property type="match status" value="1"/>
</dbReference>
<name>A0ABD5RLU5_9EURY</name>
<dbReference type="FunFam" id="3.40.50.920:FF:000001">
    <property type="entry name" value="Pyruvate dehydrogenase E1 beta subunit"/>
    <property type="match status" value="1"/>
</dbReference>
<dbReference type="PANTHER" id="PTHR43257:SF2">
    <property type="entry name" value="PYRUVATE DEHYDROGENASE E1 COMPONENT SUBUNIT BETA"/>
    <property type="match status" value="1"/>
</dbReference>
<dbReference type="Pfam" id="PF02779">
    <property type="entry name" value="Transket_pyr"/>
    <property type="match status" value="1"/>
</dbReference>
<feature type="domain" description="Transketolase-like pyrimidine-binding" evidence="4">
    <location>
        <begin position="17"/>
        <end position="192"/>
    </location>
</feature>
<proteinExistence type="predicted"/>
<evidence type="ECO:0000256" key="3">
    <source>
        <dbReference type="ARBA" id="ARBA00023052"/>
    </source>
</evidence>
<protein>
    <submittedName>
        <fullName evidence="5">Alpha-ketoacid dehydrogenase subunit beta</fullName>
        <ecNumber evidence="5">1.2.4.-</ecNumber>
    </submittedName>
</protein>
<dbReference type="GO" id="GO:0006082">
    <property type="term" value="P:organic acid metabolic process"/>
    <property type="evidence" value="ECO:0007669"/>
    <property type="project" value="UniProtKB-ARBA"/>
</dbReference>
<accession>A0ABD5RLU5</accession>
<dbReference type="InterPro" id="IPR005475">
    <property type="entry name" value="Transketolase-like_Pyr-bd"/>
</dbReference>
<dbReference type="EC" id="1.2.4.-" evidence="5"/>
<keyword evidence="6" id="KW-1185">Reference proteome</keyword>